<dbReference type="RefSeq" id="WP_183955957.1">
    <property type="nucleotide sequence ID" value="NZ_JACIEB010000006.1"/>
</dbReference>
<protein>
    <submittedName>
        <fullName evidence="2">Uncharacterized protein</fullName>
    </submittedName>
</protein>
<keyword evidence="3" id="KW-1185">Reference proteome</keyword>
<keyword evidence="1" id="KW-0472">Membrane</keyword>
<evidence type="ECO:0000313" key="3">
    <source>
        <dbReference type="Proteomes" id="UP000552757"/>
    </source>
</evidence>
<comment type="caution">
    <text evidence="2">The sequence shown here is derived from an EMBL/GenBank/DDBJ whole genome shotgun (WGS) entry which is preliminary data.</text>
</comment>
<sequence>MAAIGWIFSLIALLGGLTLLQDMPMGGSPIIAIGLFLLALLACPLLWRELPLGVTRGQRIIAALALILSLPLVLLPAA</sequence>
<organism evidence="2 3">
    <name type="scientific">Sphingobium fontiphilum</name>
    <dbReference type="NCBI Taxonomy" id="944425"/>
    <lineage>
        <taxon>Bacteria</taxon>
        <taxon>Pseudomonadati</taxon>
        <taxon>Pseudomonadota</taxon>
        <taxon>Alphaproteobacteria</taxon>
        <taxon>Sphingomonadales</taxon>
        <taxon>Sphingomonadaceae</taxon>
        <taxon>Sphingobium</taxon>
    </lineage>
</organism>
<dbReference type="AlphaFoldDB" id="A0A7W6DLL6"/>
<dbReference type="EMBL" id="JACIEB010000006">
    <property type="protein sequence ID" value="MBB3982890.1"/>
    <property type="molecule type" value="Genomic_DNA"/>
</dbReference>
<accession>A0A7W6DLL6</accession>
<keyword evidence="1" id="KW-1133">Transmembrane helix</keyword>
<dbReference type="Proteomes" id="UP000552757">
    <property type="component" value="Unassembled WGS sequence"/>
</dbReference>
<keyword evidence="1" id="KW-0812">Transmembrane</keyword>
<proteinExistence type="predicted"/>
<evidence type="ECO:0000313" key="2">
    <source>
        <dbReference type="EMBL" id="MBB3982890.1"/>
    </source>
</evidence>
<gene>
    <name evidence="2" type="ORF">GGR44_002570</name>
</gene>
<reference evidence="2 3" key="1">
    <citation type="submission" date="2020-08" db="EMBL/GenBank/DDBJ databases">
        <title>Genomic Encyclopedia of Type Strains, Phase IV (KMG-IV): sequencing the most valuable type-strain genomes for metagenomic binning, comparative biology and taxonomic classification.</title>
        <authorList>
            <person name="Goeker M."/>
        </authorList>
    </citation>
    <scope>NUCLEOTIDE SEQUENCE [LARGE SCALE GENOMIC DNA]</scope>
    <source>
        <strain evidence="2 3">DSM 29348</strain>
    </source>
</reference>
<name>A0A7W6DLL6_9SPHN</name>
<feature type="transmembrane region" description="Helical" evidence="1">
    <location>
        <begin position="30"/>
        <end position="47"/>
    </location>
</feature>
<evidence type="ECO:0000256" key="1">
    <source>
        <dbReference type="SAM" id="Phobius"/>
    </source>
</evidence>
<feature type="transmembrane region" description="Helical" evidence="1">
    <location>
        <begin position="59"/>
        <end position="77"/>
    </location>
</feature>